<accession>A0ABQ5M842</accession>
<evidence type="ECO:0000313" key="2">
    <source>
        <dbReference type="Proteomes" id="UP001419084"/>
    </source>
</evidence>
<sequence length="140" mass="16842">MIIKFRVPNGYMEINADTFFPEAHRMQIRKMLKYFRDSDPTAEAVHELKDWLQGRADDEKRRQKDYAAKHSEEKEQLLTLSRYQEYLKMFCDNKEKVTEAKKDIANCKNRIRTVLARMNKAEKMSERYKGILEDTFRILN</sequence>
<organism evidence="1 2">
    <name type="scientific">Lacrimispora amygdalina</name>
    <dbReference type="NCBI Taxonomy" id="253257"/>
    <lineage>
        <taxon>Bacteria</taxon>
        <taxon>Bacillati</taxon>
        <taxon>Bacillota</taxon>
        <taxon>Clostridia</taxon>
        <taxon>Lachnospirales</taxon>
        <taxon>Lachnospiraceae</taxon>
        <taxon>Lacrimispora</taxon>
    </lineage>
</organism>
<name>A0ABQ5M842_9FIRM</name>
<dbReference type="RefSeq" id="WP_346065545.1">
    <property type="nucleotide sequence ID" value="NZ_BRPJ01000051.1"/>
</dbReference>
<comment type="caution">
    <text evidence="1">The sequence shown here is derived from an EMBL/GenBank/DDBJ whole genome shotgun (WGS) entry which is preliminary data.</text>
</comment>
<dbReference type="EMBL" id="BRPJ01000051">
    <property type="protein sequence ID" value="GLB30982.1"/>
    <property type="molecule type" value="Genomic_DNA"/>
</dbReference>
<keyword evidence="2" id="KW-1185">Reference proteome</keyword>
<evidence type="ECO:0000313" key="1">
    <source>
        <dbReference type="EMBL" id="GLB30982.1"/>
    </source>
</evidence>
<proteinExistence type="predicted"/>
<gene>
    <name evidence="1" type="ORF">LAD12857_29050</name>
</gene>
<protein>
    <submittedName>
        <fullName evidence="1">Uncharacterized protein</fullName>
    </submittedName>
</protein>
<dbReference type="Proteomes" id="UP001419084">
    <property type="component" value="Unassembled WGS sequence"/>
</dbReference>
<reference evidence="1 2" key="1">
    <citation type="journal article" date="2024" name="Int. J. Syst. Evol. Microbiol.">
        <title>Lacrimispora brassicae sp. nov. isolated from fermented cabbage, and proposal of Clostridium indicum Gundawar et al. 2019 and Clostridium methoxybenzovorans Mechichi et al. 1999 as heterotypic synonyms of Lacrimispora amygdalina (Parshina et al. 2003) Haas and Blanchard 2020 and Lacrimispora indolis (McClung and McCoy 1957) Haas and Blanchard 2020, respectively.</title>
        <authorList>
            <person name="Kobayashi H."/>
            <person name="Tanizawa Y."/>
            <person name="Sakamoto M."/>
            <person name="Ohkuma M."/>
            <person name="Tohno M."/>
        </authorList>
    </citation>
    <scope>NUCLEOTIDE SEQUENCE [LARGE SCALE GENOMIC DNA]</scope>
    <source>
        <strain evidence="1 2">DSM 12857</strain>
    </source>
</reference>